<dbReference type="PANTHER" id="PTHR43261">
    <property type="entry name" value="TRANSLATION ELONGATION FACTOR G-RELATED"/>
    <property type="match status" value="1"/>
</dbReference>
<protein>
    <recommendedName>
        <fullName evidence="1">Elongation factor 2</fullName>
    </recommendedName>
</protein>
<dbReference type="InterPro" id="IPR009022">
    <property type="entry name" value="EFG_III"/>
</dbReference>
<keyword evidence="3" id="KW-0648">Protein biosynthesis</keyword>
<dbReference type="InterPro" id="IPR005225">
    <property type="entry name" value="Small_GTP-bd"/>
</dbReference>
<evidence type="ECO:0000313" key="8">
    <source>
        <dbReference type="EMBL" id="PVU87942.1"/>
    </source>
</evidence>
<dbReference type="Proteomes" id="UP000245383">
    <property type="component" value="Unassembled WGS sequence"/>
</dbReference>
<dbReference type="OrthoDB" id="198619at2759"/>
<dbReference type="CDD" id="cd16262">
    <property type="entry name" value="EFG_III"/>
    <property type="match status" value="1"/>
</dbReference>
<evidence type="ECO:0000256" key="4">
    <source>
        <dbReference type="ARBA" id="ARBA00023128"/>
    </source>
</evidence>
<sequence>MHCAILRSPLYSYKHIPSKLFAITQQQRVSLNALCKNTIRRLYGSNADPISLIRNVGIIAHVDAGKTTTTERMLFYSGFIKKIGEVDTGDTVMDYLPAERQRGITINSSAITFGWKDNQINLIDTPGHIDFTIEVERSIRVLDGCITILDGVSGVQAQTLNVWNQSQKYKLPKIIYINKLDREGVFLDRSLAEIAIKLKARTLILQKPLFISEYSSQCDSVRNYIDDLLRKANFNKENNENLPLLLIDWVSMNILCFDTSKGVLDNMYKFKIIKPTDPDDPSTFIWDNAIQIRSEMLEILGEIDQVFLEKFFSKEIDANVELVSEVDIKSAIRRQTVLGAISPVLFGSSFKNYGVQPVLDSAIDYLPSPADRHLQNFGINNNESTKITNKQQNSLISYGKNKANNNITSFDSNDSNLVSLDPNAPLVAFAFKVVVDPKKGPMTYVKIYSGTLCNRSVVVNSSNSGIKERVMRLLQMYSDFPEEVESISCGNIGVIIGCKKTRTGDTLLGLDHKSLVNSKISAKKSKSIATTEENVFESKDFLGDTADSESNLSNNHLKSVGLCLQGINIPPPVFFCSIEPETLTEEKNLKHHLSNMMLEDPSLVISTSTESGQILLSGMGELHLEVVVNRLLNELNVKASVGKMRVSYRESIHKPSSQIFEYEKEVLGKHLKFGMEMTIEPISDLDASDILKNLGYDKGVYALDNNNFLQIENNLHIGSLSQKLKIKSTEKSNNKFDYIETDIYAAASTAIYQGPIFGFPLTKLKITVKNLKFYDLELSSSSAIRMCTRAAFKATITSSDAILLEPVMHVVINLPNEYVGLVISELERGRRATVLSFEDGNYEQDDLNSANNSNHIFTLSNQPTLLNELKDSMSNKEIICQVPLSSMIGFSSVLRKLTAGSGSFTMRIDGYNNVDNRMKENIIKDLRGY</sequence>
<dbReference type="NCBIfam" id="TIGR00231">
    <property type="entry name" value="small_GTP"/>
    <property type="match status" value="1"/>
</dbReference>
<dbReference type="Gene3D" id="3.40.50.300">
    <property type="entry name" value="P-loop containing nucleotide triphosphate hydrolases"/>
    <property type="match status" value="1"/>
</dbReference>
<dbReference type="InterPro" id="IPR053905">
    <property type="entry name" value="EF-G-like_DII"/>
</dbReference>
<dbReference type="SUPFAM" id="SSF50447">
    <property type="entry name" value="Translation proteins"/>
    <property type="match status" value="1"/>
</dbReference>
<evidence type="ECO:0000256" key="2">
    <source>
        <dbReference type="ARBA" id="ARBA00022741"/>
    </source>
</evidence>
<keyword evidence="4" id="KW-0496">Mitochondrion</keyword>
<keyword evidence="9" id="KW-1185">Reference proteome</keyword>
<dbReference type="Pfam" id="PF00009">
    <property type="entry name" value="GTP_EFTU"/>
    <property type="match status" value="1"/>
</dbReference>
<proteinExistence type="predicted"/>
<evidence type="ECO:0000256" key="6">
    <source>
        <dbReference type="ARBA" id="ARBA00024731"/>
    </source>
</evidence>
<dbReference type="GO" id="GO:0005525">
    <property type="term" value="F:GTP binding"/>
    <property type="evidence" value="ECO:0007669"/>
    <property type="project" value="UniProtKB-KW"/>
</dbReference>
<dbReference type="GO" id="GO:0032790">
    <property type="term" value="P:ribosome disassembly"/>
    <property type="evidence" value="ECO:0007669"/>
    <property type="project" value="TreeGrafter"/>
</dbReference>
<dbReference type="Gene3D" id="3.30.70.240">
    <property type="match status" value="1"/>
</dbReference>
<dbReference type="STRING" id="133385.A0A2T9Y6I1"/>
<organism evidence="8 9">
    <name type="scientific">Smittium simulii</name>
    <dbReference type="NCBI Taxonomy" id="133385"/>
    <lineage>
        <taxon>Eukaryota</taxon>
        <taxon>Fungi</taxon>
        <taxon>Fungi incertae sedis</taxon>
        <taxon>Zoopagomycota</taxon>
        <taxon>Kickxellomycotina</taxon>
        <taxon>Harpellomycetes</taxon>
        <taxon>Harpellales</taxon>
        <taxon>Legeriomycetaceae</taxon>
        <taxon>Smittium</taxon>
    </lineage>
</organism>
<keyword evidence="2" id="KW-0547">Nucleotide-binding</keyword>
<evidence type="ECO:0000256" key="5">
    <source>
        <dbReference type="ARBA" id="ARBA00023134"/>
    </source>
</evidence>
<dbReference type="EMBL" id="MBFR01000429">
    <property type="protein sequence ID" value="PVU87942.1"/>
    <property type="molecule type" value="Genomic_DNA"/>
</dbReference>
<reference evidence="8 9" key="1">
    <citation type="journal article" date="2018" name="MBio">
        <title>Comparative Genomics Reveals the Core Gene Toolbox for the Fungus-Insect Symbiosis.</title>
        <authorList>
            <person name="Wang Y."/>
            <person name="Stata M."/>
            <person name="Wang W."/>
            <person name="Stajich J.E."/>
            <person name="White M.M."/>
            <person name="Moncalvo J.M."/>
        </authorList>
    </citation>
    <scope>NUCLEOTIDE SEQUENCE [LARGE SCALE GENOMIC DNA]</scope>
    <source>
        <strain evidence="8 9">SWE-8-4</strain>
    </source>
</reference>
<dbReference type="PANTHER" id="PTHR43261:SF1">
    <property type="entry name" value="RIBOSOME-RELEASING FACTOR 2, MITOCHONDRIAL"/>
    <property type="match status" value="1"/>
</dbReference>
<dbReference type="InterPro" id="IPR020568">
    <property type="entry name" value="Ribosomal_Su5_D2-typ_SF"/>
</dbReference>
<dbReference type="AlphaFoldDB" id="A0A2T9Y6I1"/>
<dbReference type="Gene3D" id="2.40.30.10">
    <property type="entry name" value="Translation factors"/>
    <property type="match status" value="1"/>
</dbReference>
<name>A0A2T9Y6I1_9FUNG</name>
<evidence type="ECO:0000256" key="1">
    <source>
        <dbReference type="ARBA" id="ARBA00017891"/>
    </source>
</evidence>
<dbReference type="SUPFAM" id="SSF52540">
    <property type="entry name" value="P-loop containing nucleoside triphosphate hydrolases"/>
    <property type="match status" value="1"/>
</dbReference>
<dbReference type="InterPro" id="IPR000795">
    <property type="entry name" value="T_Tr_GTP-bd_dom"/>
</dbReference>
<dbReference type="GO" id="GO:0005759">
    <property type="term" value="C:mitochondrial matrix"/>
    <property type="evidence" value="ECO:0007669"/>
    <property type="project" value="UniProtKB-ARBA"/>
</dbReference>
<dbReference type="InterPro" id="IPR041095">
    <property type="entry name" value="EFG_II"/>
</dbReference>
<comment type="function">
    <text evidence="6">Catalyzes the GTP-dependent ribosomal translocation step during translation elongation. During this step, the ribosome changes from the pre-translocational (PRE) to the post-translocational (POST) state as the newly formed A-site-bound peptidyl-tRNA and P-site-bound deacylated tRNA move to the P and E sites, respectively. Catalyzes the coordinated movement of the two tRNA molecules, the mRNA and conformational changes in the ribosome.</text>
</comment>
<dbReference type="Pfam" id="PF14492">
    <property type="entry name" value="EFG_III"/>
    <property type="match status" value="1"/>
</dbReference>
<dbReference type="CDD" id="cd03713">
    <property type="entry name" value="EFG_mtEFG_C"/>
    <property type="match status" value="1"/>
</dbReference>
<evidence type="ECO:0000256" key="3">
    <source>
        <dbReference type="ARBA" id="ARBA00022917"/>
    </source>
</evidence>
<gene>
    <name evidence="8" type="ORF">BB561_006111</name>
</gene>
<evidence type="ECO:0000259" key="7">
    <source>
        <dbReference type="PROSITE" id="PS51722"/>
    </source>
</evidence>
<comment type="caution">
    <text evidence="8">The sequence shown here is derived from an EMBL/GenBank/DDBJ whole genome shotgun (WGS) entry which is preliminary data.</text>
</comment>
<dbReference type="PROSITE" id="PS51722">
    <property type="entry name" value="G_TR_2"/>
    <property type="match status" value="1"/>
</dbReference>
<dbReference type="InterPro" id="IPR014721">
    <property type="entry name" value="Ribsml_uS5_D2-typ_fold_subgr"/>
</dbReference>
<accession>A0A2T9Y6I1</accession>
<dbReference type="Gene3D" id="3.30.230.10">
    <property type="match status" value="1"/>
</dbReference>
<dbReference type="InterPro" id="IPR035649">
    <property type="entry name" value="EFG_V"/>
</dbReference>
<dbReference type="PRINTS" id="PR00315">
    <property type="entry name" value="ELONGATNFCT"/>
</dbReference>
<dbReference type="SUPFAM" id="SSF54211">
    <property type="entry name" value="Ribosomal protein S5 domain 2-like"/>
    <property type="match status" value="1"/>
</dbReference>
<dbReference type="GO" id="GO:0003924">
    <property type="term" value="F:GTPase activity"/>
    <property type="evidence" value="ECO:0007669"/>
    <property type="project" value="InterPro"/>
</dbReference>
<dbReference type="GO" id="GO:0032543">
    <property type="term" value="P:mitochondrial translation"/>
    <property type="evidence" value="ECO:0007669"/>
    <property type="project" value="TreeGrafter"/>
</dbReference>
<keyword evidence="5" id="KW-0342">GTP-binding</keyword>
<dbReference type="Pfam" id="PF00679">
    <property type="entry name" value="EFG_C"/>
    <property type="match status" value="1"/>
</dbReference>
<dbReference type="Gene3D" id="3.30.70.870">
    <property type="entry name" value="Elongation Factor G (Translational Gtpase), domain 3"/>
    <property type="match status" value="1"/>
</dbReference>
<dbReference type="InterPro" id="IPR027417">
    <property type="entry name" value="P-loop_NTPase"/>
</dbReference>
<dbReference type="PROSITE" id="PS00301">
    <property type="entry name" value="G_TR_1"/>
    <property type="match status" value="1"/>
</dbReference>
<dbReference type="Pfam" id="PF22042">
    <property type="entry name" value="EF-G_D2"/>
    <property type="match status" value="1"/>
</dbReference>
<evidence type="ECO:0000313" key="9">
    <source>
        <dbReference type="Proteomes" id="UP000245383"/>
    </source>
</evidence>
<dbReference type="SUPFAM" id="SSF54980">
    <property type="entry name" value="EF-G C-terminal domain-like"/>
    <property type="match status" value="2"/>
</dbReference>
<dbReference type="FunFam" id="3.40.50.300:FF:000514">
    <property type="entry name" value="Ribosome-releasing factor 2, mitochondrial"/>
    <property type="match status" value="1"/>
</dbReference>
<dbReference type="InterPro" id="IPR035647">
    <property type="entry name" value="EFG_III/V"/>
</dbReference>
<dbReference type="InterPro" id="IPR009000">
    <property type="entry name" value="Transl_B-barrel_sf"/>
</dbReference>
<dbReference type="SMART" id="SM00838">
    <property type="entry name" value="EFG_C"/>
    <property type="match status" value="1"/>
</dbReference>
<dbReference type="InterPro" id="IPR031157">
    <property type="entry name" value="G_TR_CS"/>
</dbReference>
<feature type="domain" description="Tr-type G" evidence="7">
    <location>
        <begin position="51"/>
        <end position="370"/>
    </location>
</feature>
<dbReference type="InterPro" id="IPR000640">
    <property type="entry name" value="EFG_V-like"/>
</dbReference>